<proteinExistence type="predicted"/>
<dbReference type="AlphaFoldDB" id="A0A194RR55"/>
<dbReference type="Proteomes" id="UP000053240">
    <property type="component" value="Unassembled WGS sequence"/>
</dbReference>
<dbReference type="EMBL" id="KQ459995">
    <property type="protein sequence ID" value="KPJ18521.1"/>
    <property type="molecule type" value="Genomic_DNA"/>
</dbReference>
<accession>A0A194RR55</accession>
<name>A0A194RR55_PAPMA</name>
<reference evidence="1 2" key="1">
    <citation type="journal article" date="2015" name="Nat. Commun.">
        <title>Outbred genome sequencing and CRISPR/Cas9 gene editing in butterflies.</title>
        <authorList>
            <person name="Li X."/>
            <person name="Fan D."/>
            <person name="Zhang W."/>
            <person name="Liu G."/>
            <person name="Zhang L."/>
            <person name="Zhao L."/>
            <person name="Fang X."/>
            <person name="Chen L."/>
            <person name="Dong Y."/>
            <person name="Chen Y."/>
            <person name="Ding Y."/>
            <person name="Zhao R."/>
            <person name="Feng M."/>
            <person name="Zhu Y."/>
            <person name="Feng Y."/>
            <person name="Jiang X."/>
            <person name="Zhu D."/>
            <person name="Xiang H."/>
            <person name="Feng X."/>
            <person name="Li S."/>
            <person name="Wang J."/>
            <person name="Zhang G."/>
            <person name="Kronforst M.R."/>
            <person name="Wang W."/>
        </authorList>
    </citation>
    <scope>NUCLEOTIDE SEQUENCE [LARGE SCALE GENOMIC DNA]</scope>
    <source>
        <strain evidence="1">Ya'a_city_454_Pm</strain>
        <tissue evidence="1">Whole body</tissue>
    </source>
</reference>
<evidence type="ECO:0000313" key="1">
    <source>
        <dbReference type="EMBL" id="KPJ18521.1"/>
    </source>
</evidence>
<protein>
    <submittedName>
        <fullName evidence="1">Uncharacterized protein</fullName>
    </submittedName>
</protein>
<dbReference type="InParanoid" id="A0A194RR55"/>
<organism evidence="1 2">
    <name type="scientific">Papilio machaon</name>
    <name type="common">Old World swallowtail butterfly</name>
    <dbReference type="NCBI Taxonomy" id="76193"/>
    <lineage>
        <taxon>Eukaryota</taxon>
        <taxon>Metazoa</taxon>
        <taxon>Ecdysozoa</taxon>
        <taxon>Arthropoda</taxon>
        <taxon>Hexapoda</taxon>
        <taxon>Insecta</taxon>
        <taxon>Pterygota</taxon>
        <taxon>Neoptera</taxon>
        <taxon>Endopterygota</taxon>
        <taxon>Lepidoptera</taxon>
        <taxon>Glossata</taxon>
        <taxon>Ditrysia</taxon>
        <taxon>Papilionoidea</taxon>
        <taxon>Papilionidae</taxon>
        <taxon>Papilioninae</taxon>
        <taxon>Papilio</taxon>
    </lineage>
</organism>
<evidence type="ECO:0000313" key="2">
    <source>
        <dbReference type="Proteomes" id="UP000053240"/>
    </source>
</evidence>
<sequence>MLEAEVCINRREPKEPRWRGKSKPEPSLCWRLALFSRWQCSPVKRFATLKHKRNPAAAV</sequence>
<gene>
    <name evidence="1" type="ORF">RR48_07245</name>
</gene>
<keyword evidence="2" id="KW-1185">Reference proteome</keyword>